<protein>
    <recommendedName>
        <fullName evidence="3">Reverse transcriptase domain-containing protein</fullName>
    </recommendedName>
</protein>
<reference evidence="1" key="1">
    <citation type="submission" date="2019-04" db="EMBL/GenBank/DDBJ databases">
        <title>Genome assembly of Zosterops borbonicus 15179.</title>
        <authorList>
            <person name="Leroy T."/>
            <person name="Anselmetti Y."/>
            <person name="Tilak M.-K."/>
            <person name="Nabholz B."/>
        </authorList>
    </citation>
    <scope>NUCLEOTIDE SEQUENCE</scope>
    <source>
        <strain evidence="1">HGM_15179</strain>
        <tissue evidence="1">Muscle</tissue>
    </source>
</reference>
<sequence>MEIHATADTGVIDMLETTEEHEKNHIQIRPSTLKKMMGGLNSPFIPTHEAWAIEKMEATVKQESYDIAAITETWGITGVLQWITLNSSERTGKEKEMVRTGWMAGPRVVVNGVTFSYQLVTTGQPRAQNCGLSVLFNIFIHEDIQCPLSQFADDTKFGRCIDLLEGLKALQRDLDRLDLCAKNNGMRFKKAKCQVLPLSHNNLKQ</sequence>
<dbReference type="EMBL" id="SWJQ01000543">
    <property type="protein sequence ID" value="TRZ13077.1"/>
    <property type="molecule type" value="Genomic_DNA"/>
</dbReference>
<organism evidence="1 2">
    <name type="scientific">Zosterops borbonicus</name>
    <dbReference type="NCBI Taxonomy" id="364589"/>
    <lineage>
        <taxon>Eukaryota</taxon>
        <taxon>Metazoa</taxon>
        <taxon>Chordata</taxon>
        <taxon>Craniata</taxon>
        <taxon>Vertebrata</taxon>
        <taxon>Euteleostomi</taxon>
        <taxon>Archelosauria</taxon>
        <taxon>Archosauria</taxon>
        <taxon>Dinosauria</taxon>
        <taxon>Saurischia</taxon>
        <taxon>Theropoda</taxon>
        <taxon>Coelurosauria</taxon>
        <taxon>Aves</taxon>
        <taxon>Neognathae</taxon>
        <taxon>Neoaves</taxon>
        <taxon>Telluraves</taxon>
        <taxon>Australaves</taxon>
        <taxon>Passeriformes</taxon>
        <taxon>Sylvioidea</taxon>
        <taxon>Zosteropidae</taxon>
        <taxon>Zosterops</taxon>
    </lineage>
</organism>
<dbReference type="Proteomes" id="UP000796761">
    <property type="component" value="Unassembled WGS sequence"/>
</dbReference>
<evidence type="ECO:0000313" key="2">
    <source>
        <dbReference type="Proteomes" id="UP000796761"/>
    </source>
</evidence>
<name>A0A8K1G7A9_9PASS</name>
<evidence type="ECO:0000313" key="1">
    <source>
        <dbReference type="EMBL" id="TRZ13077.1"/>
    </source>
</evidence>
<dbReference type="OrthoDB" id="416454at2759"/>
<proteinExistence type="predicted"/>
<keyword evidence="2" id="KW-1185">Reference proteome</keyword>
<evidence type="ECO:0008006" key="3">
    <source>
        <dbReference type="Google" id="ProtNLM"/>
    </source>
</evidence>
<dbReference type="AlphaFoldDB" id="A0A8K1G7A9"/>
<comment type="caution">
    <text evidence="1">The sequence shown here is derived from an EMBL/GenBank/DDBJ whole genome shotgun (WGS) entry which is preliminary data.</text>
</comment>
<accession>A0A8K1G7A9</accession>
<gene>
    <name evidence="1" type="ORF">HGM15179_014028</name>
</gene>